<evidence type="ECO:0000259" key="5">
    <source>
        <dbReference type="PROSITE" id="PS50112"/>
    </source>
</evidence>
<organism evidence="7 8">
    <name type="scientific">Chryseotalea sanaruensis</name>
    <dbReference type="NCBI Taxonomy" id="2482724"/>
    <lineage>
        <taxon>Bacteria</taxon>
        <taxon>Pseudomonadati</taxon>
        <taxon>Bacteroidota</taxon>
        <taxon>Cytophagia</taxon>
        <taxon>Cytophagales</taxon>
        <taxon>Chryseotaleaceae</taxon>
        <taxon>Chryseotalea</taxon>
    </lineage>
</organism>
<evidence type="ECO:0000313" key="8">
    <source>
        <dbReference type="Proteomes" id="UP000288227"/>
    </source>
</evidence>
<dbReference type="GO" id="GO:0007165">
    <property type="term" value="P:signal transduction"/>
    <property type="evidence" value="ECO:0007669"/>
    <property type="project" value="UniProtKB-KW"/>
</dbReference>
<name>A0A401UBV0_9BACT</name>
<dbReference type="InterPro" id="IPR000700">
    <property type="entry name" value="PAS-assoc_C"/>
</dbReference>
<evidence type="ECO:0000256" key="2">
    <source>
        <dbReference type="PROSITE-ProRule" id="PRU00284"/>
    </source>
</evidence>
<dbReference type="PANTHER" id="PTHR32089">
    <property type="entry name" value="METHYL-ACCEPTING CHEMOTAXIS PROTEIN MCPB"/>
    <property type="match status" value="1"/>
</dbReference>
<sequence>MKPNYYQDKENGGTGGGASTTKSDSAADIRKRLTDIENLLKAQHDAYDQAIDGIVIFDKDNVIQSINKSAATFFGIDKRNVVNSDLSALFSAEQISQITSLQPGQEVELQIKKANEELLWFSVSDAKAIANDKIQHTLFIKDVTVQKKSVLELEELQRELKTRMDQINVACVVSEADLKGDILFVNDLLCEISQYTREECIGQPHSMFRHADMPKSVFKEMWATIGKGKIFRGVIKNRKKDGSAYWVDALIAPVLGPNGKPIKYIGVRYVITEQVVKQQELEGAMGAINAANAYIEFTPDGSILKANDLFLSTMQYSAMEIEGKHHRMFCDTTYTNTQAYQQFWTNLKNGIPQIGEFKRKTKSGSDIWIQANYTPVKDEKGNVIKVIKLATDITAQKIKNNDYEGQLAAIGMSNAVISFNMDGTIIDANDNFLKTLGYTLNEIKGKHHRMFVDVEYGRSSEYRNFWETLNRGEFFVGTYTRINKQGEEIYIQASYNPIKDADGKPYKVVKYALDMTEVIRVIKAMSKGDLSQRCNTAVDNAGLTAEINKTLDNLNSVLGQISQGSDVVAKSSDLLQKKTDDMKRNTAEVATAISQMAKGAQDQASRTDESSKLINHVMTSSNDMEKKANMINKAAEKGLESSNQGMRTVKVLVNNMNGIKDSAGQTSQSISVLTKRTEEIGRTLNVITDIASQTNLLALNAAIEAARAGDAGRGFAVVAEEIRKLAEDSRRSAVEIEKIIGDVQKDTQAAGKAIEVMESSVKEGNKSSIEAEVIFQEIAKTSEETFSSSKEIQTATSTQKEAISTVVKNIEQIVVVSEETAAGTQQVASSSQQMSSGMLEISKAGDELSAVAAELQAGIQQFKLRK</sequence>
<dbReference type="PROSITE" id="PS50112">
    <property type="entry name" value="PAS"/>
    <property type="match status" value="1"/>
</dbReference>
<dbReference type="Proteomes" id="UP000288227">
    <property type="component" value="Unassembled WGS sequence"/>
</dbReference>
<dbReference type="CDD" id="cd00130">
    <property type="entry name" value="PAS"/>
    <property type="match status" value="4"/>
</dbReference>
<dbReference type="CDD" id="cd11386">
    <property type="entry name" value="MCP_signal"/>
    <property type="match status" value="1"/>
</dbReference>
<dbReference type="InterPro" id="IPR013655">
    <property type="entry name" value="PAS_fold_3"/>
</dbReference>
<dbReference type="Pfam" id="PF00015">
    <property type="entry name" value="MCPsignal"/>
    <property type="match status" value="1"/>
</dbReference>
<evidence type="ECO:0000259" key="4">
    <source>
        <dbReference type="PROSITE" id="PS50111"/>
    </source>
</evidence>
<reference evidence="7 8" key="1">
    <citation type="submission" date="2018-11" db="EMBL/GenBank/DDBJ databases">
        <title>Chryseotalea sanarue gen. nov., sp., nov., a member of the family Cytophagaceae, isolated from a brackish lake in Hamamatsu Japan.</title>
        <authorList>
            <person name="Maejima Y."/>
            <person name="Iino T."/>
            <person name="Muraguchi Y."/>
            <person name="Fukuda K."/>
            <person name="Ohkuma M."/>
            <person name="Moriuchi R."/>
            <person name="Dohra H."/>
            <person name="Kimbara K."/>
            <person name="Shintani M."/>
        </authorList>
    </citation>
    <scope>NUCLEOTIDE SEQUENCE [LARGE SCALE GENOMIC DNA]</scope>
    <source>
        <strain evidence="7 8">Ys</strain>
    </source>
</reference>
<feature type="domain" description="PAS" evidence="5">
    <location>
        <begin position="412"/>
        <end position="446"/>
    </location>
</feature>
<feature type="region of interest" description="Disordered" evidence="3">
    <location>
        <begin position="1"/>
        <end position="24"/>
    </location>
</feature>
<dbReference type="InterPro" id="IPR004089">
    <property type="entry name" value="MCPsignal_dom"/>
</dbReference>
<accession>A0A401UBV0</accession>
<dbReference type="NCBIfam" id="TIGR00229">
    <property type="entry name" value="sensory_box"/>
    <property type="match status" value="4"/>
</dbReference>
<keyword evidence="1 2" id="KW-0807">Transducer</keyword>
<dbReference type="SMART" id="SM00283">
    <property type="entry name" value="MA"/>
    <property type="match status" value="1"/>
</dbReference>
<dbReference type="PANTHER" id="PTHR32089:SF112">
    <property type="entry name" value="LYSOZYME-LIKE PROTEIN-RELATED"/>
    <property type="match status" value="1"/>
</dbReference>
<keyword evidence="8" id="KW-1185">Reference proteome</keyword>
<dbReference type="SMART" id="SM00086">
    <property type="entry name" value="PAC"/>
    <property type="match status" value="4"/>
</dbReference>
<evidence type="ECO:0000259" key="6">
    <source>
        <dbReference type="PROSITE" id="PS50113"/>
    </source>
</evidence>
<dbReference type="GO" id="GO:0016020">
    <property type="term" value="C:membrane"/>
    <property type="evidence" value="ECO:0007669"/>
    <property type="project" value="InterPro"/>
</dbReference>
<dbReference type="Gene3D" id="3.30.450.20">
    <property type="entry name" value="PAS domain"/>
    <property type="match status" value="4"/>
</dbReference>
<dbReference type="Pfam" id="PF08447">
    <property type="entry name" value="PAS_3"/>
    <property type="match status" value="2"/>
</dbReference>
<dbReference type="Gene3D" id="1.10.287.950">
    <property type="entry name" value="Methyl-accepting chemotaxis protein"/>
    <property type="match status" value="1"/>
</dbReference>
<dbReference type="OrthoDB" id="1123498at2"/>
<feature type="domain" description="PAC" evidence="6">
    <location>
        <begin position="475"/>
        <end position="527"/>
    </location>
</feature>
<comment type="caution">
    <text evidence="7">The sequence shown here is derived from an EMBL/GenBank/DDBJ whole genome shotgun (WGS) entry which is preliminary data.</text>
</comment>
<dbReference type="EMBL" id="BHXQ01000004">
    <property type="protein sequence ID" value="GCC52350.1"/>
    <property type="molecule type" value="Genomic_DNA"/>
</dbReference>
<dbReference type="RefSeq" id="WP_127122985.1">
    <property type="nucleotide sequence ID" value="NZ_BHXQ01000004.1"/>
</dbReference>
<feature type="domain" description="Methyl-accepting transducer" evidence="4">
    <location>
        <begin position="578"/>
        <end position="814"/>
    </location>
</feature>
<feature type="domain" description="PAC" evidence="6">
    <location>
        <begin position="229"/>
        <end position="283"/>
    </location>
</feature>
<dbReference type="SUPFAM" id="SSF58104">
    <property type="entry name" value="Methyl-accepting chemotaxis protein (MCP) signaling domain"/>
    <property type="match status" value="1"/>
</dbReference>
<dbReference type="SMART" id="SM00091">
    <property type="entry name" value="PAS"/>
    <property type="match status" value="4"/>
</dbReference>
<dbReference type="SUPFAM" id="SSF55785">
    <property type="entry name" value="PYP-like sensor domain (PAS domain)"/>
    <property type="match status" value="4"/>
</dbReference>
<dbReference type="PROSITE" id="PS50111">
    <property type="entry name" value="CHEMOTAXIS_TRANSDUC_2"/>
    <property type="match status" value="1"/>
</dbReference>
<evidence type="ECO:0000313" key="7">
    <source>
        <dbReference type="EMBL" id="GCC52350.1"/>
    </source>
</evidence>
<dbReference type="PROSITE" id="PS50113">
    <property type="entry name" value="PAC"/>
    <property type="match status" value="3"/>
</dbReference>
<feature type="domain" description="PAC" evidence="6">
    <location>
        <begin position="353"/>
        <end position="405"/>
    </location>
</feature>
<evidence type="ECO:0000256" key="1">
    <source>
        <dbReference type="ARBA" id="ARBA00023224"/>
    </source>
</evidence>
<protein>
    <submittedName>
        <fullName evidence="7">PAS domain S-box protein</fullName>
    </submittedName>
</protein>
<gene>
    <name evidence="7" type="ORF">SanaruYs_25870</name>
</gene>
<evidence type="ECO:0000256" key="3">
    <source>
        <dbReference type="SAM" id="MobiDB-lite"/>
    </source>
</evidence>
<dbReference type="Pfam" id="PF13426">
    <property type="entry name" value="PAS_9"/>
    <property type="match status" value="2"/>
</dbReference>
<dbReference type="InterPro" id="IPR001610">
    <property type="entry name" value="PAC"/>
</dbReference>
<dbReference type="InterPro" id="IPR035965">
    <property type="entry name" value="PAS-like_dom_sf"/>
</dbReference>
<dbReference type="AlphaFoldDB" id="A0A401UBV0"/>
<proteinExistence type="predicted"/>
<dbReference type="InterPro" id="IPR000014">
    <property type="entry name" value="PAS"/>
</dbReference>